<keyword evidence="15" id="KW-1185">Reference proteome</keyword>
<dbReference type="GO" id="GO:0019432">
    <property type="term" value="P:triglyceride biosynthetic process"/>
    <property type="evidence" value="ECO:0007669"/>
    <property type="project" value="UniProtKB-UniPathway"/>
</dbReference>
<evidence type="ECO:0000256" key="3">
    <source>
        <dbReference type="ARBA" id="ARBA00009587"/>
    </source>
</evidence>
<dbReference type="Proteomes" id="UP000247781">
    <property type="component" value="Unassembled WGS sequence"/>
</dbReference>
<keyword evidence="9 11" id="KW-0012">Acyltransferase</keyword>
<gene>
    <name evidence="14" type="ORF">C8E89_12668</name>
</gene>
<sequence length="481" mass="53571">MGWGVKRLNGMDAMLLYSETPNLHTHTLKVAVIHAADFDGEFTFDVFRRTIERRLHLLDPLHYRLVDIPWKLHHPMWMENCPVDLDYHLRRVRVPSPGGRRELDEIIGQIASTPLDRNRPLWEFHFAEGMADDRFALIGKVHHTLADGVASANLLARLMDLAGSAQDERDDYVMCDPPSKRQLLWEAQLDHFQNMAALPRLISDAARGFARVRKRNKQRPDHPDMARMFRAPPTFLNHVVSPVRTFATATLSLTEVKETAKHLGVTFNDIVLAMAAGGLRELLLHYDGRADRPILATVPVSTDRSVERITGNEISGITISLPVHIDDPLQRVELTALSTKRAKEGNDLLGPRLQGRLMEYLPPPLAPTMFRRQSKRADHNRLMNVAVSNVPGPRERGHIGGAPVSEIYSVGVLSAGSAVNMTVWSYVDQLDIAVLSDDQTFKDPHEATDAMIHAFGEIRRAGGLAEQTTVGTAMAPATAAG</sequence>
<dbReference type="NCBIfam" id="TIGR02946">
    <property type="entry name" value="acyl_WS_DGAT"/>
    <property type="match status" value="1"/>
</dbReference>
<comment type="caution">
    <text evidence="14">The sequence shown here is derived from an EMBL/GenBank/DDBJ whole genome shotgun (WGS) entry which is preliminary data.</text>
</comment>
<reference evidence="15" key="1">
    <citation type="submission" date="2018-05" db="EMBL/GenBank/DDBJ databases">
        <authorList>
            <person name="Deangelis K."/>
            <person name="Huntemann M."/>
            <person name="Clum A."/>
            <person name="Pillay M."/>
            <person name="Palaniappan K."/>
            <person name="Varghese N."/>
            <person name="Mikhailova N."/>
            <person name="Stamatis D."/>
            <person name="Reddy T."/>
            <person name="Daum C."/>
            <person name="Shapiro N."/>
            <person name="Ivanova N."/>
            <person name="Kyrpides N."/>
            <person name="Woyke T."/>
        </authorList>
    </citation>
    <scope>NUCLEOTIDE SEQUENCE [LARGE SCALE GENOMIC DNA]</scope>
    <source>
        <strain evidence="15">GAS496</strain>
    </source>
</reference>
<comment type="pathway">
    <text evidence="2">Lipid metabolism.</text>
</comment>
<evidence type="ECO:0000259" key="12">
    <source>
        <dbReference type="Pfam" id="PF03007"/>
    </source>
</evidence>
<accession>A0A318H8U7</accession>
<dbReference type="GO" id="GO:0051701">
    <property type="term" value="P:biological process involved in interaction with host"/>
    <property type="evidence" value="ECO:0007669"/>
    <property type="project" value="TreeGrafter"/>
</dbReference>
<evidence type="ECO:0000256" key="1">
    <source>
        <dbReference type="ARBA" id="ARBA00004771"/>
    </source>
</evidence>
<keyword evidence="8 11" id="KW-0443">Lipid metabolism</keyword>
<dbReference type="GO" id="GO:0006071">
    <property type="term" value="P:glycerol metabolic process"/>
    <property type="evidence" value="ECO:0007669"/>
    <property type="project" value="UniProtKB-KW"/>
</dbReference>
<evidence type="ECO:0000313" key="14">
    <source>
        <dbReference type="EMBL" id="PXX02293.1"/>
    </source>
</evidence>
<feature type="domain" description="O-acyltransferase WSD1-like N-terminal" evidence="12">
    <location>
        <begin position="8"/>
        <end position="271"/>
    </location>
</feature>
<evidence type="ECO:0000256" key="4">
    <source>
        <dbReference type="ARBA" id="ARBA00013244"/>
    </source>
</evidence>
<dbReference type="SUPFAM" id="SSF52777">
    <property type="entry name" value="CoA-dependent acyltransferases"/>
    <property type="match status" value="1"/>
</dbReference>
<dbReference type="PANTHER" id="PTHR31650">
    <property type="entry name" value="O-ACYLTRANSFERASE (WSD1-LIKE) FAMILY PROTEIN"/>
    <property type="match status" value="1"/>
</dbReference>
<protein>
    <recommendedName>
        <fullName evidence="4 11">Diacylglycerol O-acyltransferase</fullName>
        <ecNumber evidence="4 11">2.3.1.20</ecNumber>
    </recommendedName>
</protein>
<organism evidence="14 15">
    <name type="scientific">Mycolicibacterium moriokaense</name>
    <dbReference type="NCBI Taxonomy" id="39691"/>
    <lineage>
        <taxon>Bacteria</taxon>
        <taxon>Bacillati</taxon>
        <taxon>Actinomycetota</taxon>
        <taxon>Actinomycetes</taxon>
        <taxon>Mycobacteriales</taxon>
        <taxon>Mycobacteriaceae</taxon>
        <taxon>Mycolicibacterium</taxon>
    </lineage>
</organism>
<dbReference type="Gene3D" id="3.30.559.30">
    <property type="entry name" value="Nonribosomal peptide synthetase, condensation domain"/>
    <property type="match status" value="1"/>
</dbReference>
<feature type="domain" description="O-acyltransferase WSD1 C-terminal" evidence="13">
    <location>
        <begin position="311"/>
        <end position="458"/>
    </location>
</feature>
<evidence type="ECO:0000256" key="8">
    <source>
        <dbReference type="ARBA" id="ARBA00023098"/>
    </source>
</evidence>
<dbReference type="EC" id="2.3.1.20" evidence="4 11"/>
<dbReference type="InterPro" id="IPR045034">
    <property type="entry name" value="O-acyltransferase_WSD1-like"/>
</dbReference>
<comment type="pathway">
    <text evidence="1 11">Glycerolipid metabolism; triacylglycerol biosynthesis.</text>
</comment>
<dbReference type="EMBL" id="QJJU01000026">
    <property type="protein sequence ID" value="PXX02293.1"/>
    <property type="molecule type" value="Genomic_DNA"/>
</dbReference>
<evidence type="ECO:0000256" key="11">
    <source>
        <dbReference type="RuleBase" id="RU361241"/>
    </source>
</evidence>
<reference evidence="14 15" key="2">
    <citation type="submission" date="2018-06" db="EMBL/GenBank/DDBJ databases">
        <title>Sequencing of bacterial isolates from soil warming experiment in Harvard Forest, Massachusetts, USA.</title>
        <authorList>
            <person name="Deangelis K.PhD."/>
        </authorList>
    </citation>
    <scope>NUCLEOTIDE SEQUENCE [LARGE SCALE GENOMIC DNA]</scope>
    <source>
        <strain evidence="14 15">GAS496</strain>
    </source>
</reference>
<evidence type="ECO:0000256" key="9">
    <source>
        <dbReference type="ARBA" id="ARBA00023315"/>
    </source>
</evidence>
<dbReference type="Pfam" id="PF06974">
    <property type="entry name" value="WS_DGAT_C"/>
    <property type="match status" value="1"/>
</dbReference>
<dbReference type="AlphaFoldDB" id="A0A318H8U7"/>
<evidence type="ECO:0000256" key="6">
    <source>
        <dbReference type="ARBA" id="ARBA00022679"/>
    </source>
</evidence>
<evidence type="ECO:0000313" key="15">
    <source>
        <dbReference type="Proteomes" id="UP000247781"/>
    </source>
</evidence>
<dbReference type="Gene3D" id="3.30.559.10">
    <property type="entry name" value="Chloramphenicol acetyltransferase-like domain"/>
    <property type="match status" value="1"/>
</dbReference>
<dbReference type="Pfam" id="PF03007">
    <property type="entry name" value="WS_DGAT_cat"/>
    <property type="match status" value="1"/>
</dbReference>
<dbReference type="UniPathway" id="UPA00282"/>
<dbReference type="GO" id="GO:0004144">
    <property type="term" value="F:diacylglycerol O-acyltransferase activity"/>
    <property type="evidence" value="ECO:0007669"/>
    <property type="project" value="UniProtKB-EC"/>
</dbReference>
<comment type="catalytic activity">
    <reaction evidence="10 11">
        <text>an acyl-CoA + a 1,2-diacyl-sn-glycerol = a triacyl-sn-glycerol + CoA</text>
        <dbReference type="Rhea" id="RHEA:10868"/>
        <dbReference type="ChEBI" id="CHEBI:17815"/>
        <dbReference type="ChEBI" id="CHEBI:57287"/>
        <dbReference type="ChEBI" id="CHEBI:58342"/>
        <dbReference type="ChEBI" id="CHEBI:64615"/>
        <dbReference type="EC" id="2.3.1.20"/>
    </reaction>
</comment>
<name>A0A318H8U7_9MYCO</name>
<dbReference type="PANTHER" id="PTHR31650:SF1">
    <property type="entry name" value="WAX ESTER SYNTHASE_DIACYLGLYCEROL ACYLTRANSFERASE 4-RELATED"/>
    <property type="match status" value="1"/>
</dbReference>
<dbReference type="InterPro" id="IPR014292">
    <property type="entry name" value="Acyl_transf_WS/DGAT"/>
</dbReference>
<dbReference type="GO" id="GO:0071731">
    <property type="term" value="P:response to nitric oxide"/>
    <property type="evidence" value="ECO:0007669"/>
    <property type="project" value="TreeGrafter"/>
</dbReference>
<evidence type="ECO:0000256" key="2">
    <source>
        <dbReference type="ARBA" id="ARBA00005189"/>
    </source>
</evidence>
<dbReference type="GO" id="GO:0001666">
    <property type="term" value="P:response to hypoxia"/>
    <property type="evidence" value="ECO:0007669"/>
    <property type="project" value="TreeGrafter"/>
</dbReference>
<keyword evidence="5 11" id="KW-0444">Lipid biosynthesis</keyword>
<evidence type="ECO:0000256" key="7">
    <source>
        <dbReference type="ARBA" id="ARBA00022798"/>
    </source>
</evidence>
<dbReference type="InterPro" id="IPR009721">
    <property type="entry name" value="O-acyltransferase_WSD1_C"/>
</dbReference>
<evidence type="ECO:0000256" key="10">
    <source>
        <dbReference type="ARBA" id="ARBA00048109"/>
    </source>
</evidence>
<dbReference type="InterPro" id="IPR004255">
    <property type="entry name" value="O-acyltransferase_WSD1_N"/>
</dbReference>
<comment type="similarity">
    <text evidence="3 11">Belongs to the long-chain O-acyltransferase family.</text>
</comment>
<evidence type="ECO:0000259" key="13">
    <source>
        <dbReference type="Pfam" id="PF06974"/>
    </source>
</evidence>
<evidence type="ECO:0000256" key="5">
    <source>
        <dbReference type="ARBA" id="ARBA00022516"/>
    </source>
</evidence>
<keyword evidence="6 11" id="KW-0808">Transferase</keyword>
<keyword evidence="7 11" id="KW-0319">Glycerol metabolism</keyword>
<dbReference type="GO" id="GO:0005886">
    <property type="term" value="C:plasma membrane"/>
    <property type="evidence" value="ECO:0007669"/>
    <property type="project" value="TreeGrafter"/>
</dbReference>
<dbReference type="InterPro" id="IPR023213">
    <property type="entry name" value="CAT-like_dom_sf"/>
</dbReference>
<proteinExistence type="inferred from homology"/>